<evidence type="ECO:0000313" key="3">
    <source>
        <dbReference type="Proteomes" id="UP000050761"/>
    </source>
</evidence>
<dbReference type="Proteomes" id="UP000050761">
    <property type="component" value="Unassembled WGS sequence"/>
</dbReference>
<reference evidence="4" key="2">
    <citation type="submission" date="2019-09" db="UniProtKB">
        <authorList>
            <consortium name="WormBaseParasite"/>
        </authorList>
    </citation>
    <scope>IDENTIFICATION</scope>
</reference>
<gene>
    <name evidence="2" type="ORF">HPBE_LOCUS4405</name>
</gene>
<evidence type="ECO:0000313" key="4">
    <source>
        <dbReference type="WBParaSite" id="HPBE_0000440401-mRNA-1"/>
    </source>
</evidence>
<accession>A0A183FDP9</accession>
<feature type="region of interest" description="Disordered" evidence="1">
    <location>
        <begin position="63"/>
        <end position="94"/>
    </location>
</feature>
<protein>
    <submittedName>
        <fullName evidence="4">Kazal-like domain-containing protein</fullName>
    </submittedName>
</protein>
<proteinExistence type="predicted"/>
<organism evidence="3 4">
    <name type="scientific">Heligmosomoides polygyrus</name>
    <name type="common">Parasitic roundworm</name>
    <dbReference type="NCBI Taxonomy" id="6339"/>
    <lineage>
        <taxon>Eukaryota</taxon>
        <taxon>Metazoa</taxon>
        <taxon>Ecdysozoa</taxon>
        <taxon>Nematoda</taxon>
        <taxon>Chromadorea</taxon>
        <taxon>Rhabditida</taxon>
        <taxon>Rhabditina</taxon>
        <taxon>Rhabditomorpha</taxon>
        <taxon>Strongyloidea</taxon>
        <taxon>Heligmosomidae</taxon>
        <taxon>Heligmosomoides</taxon>
    </lineage>
</organism>
<name>A0A183FDP9_HELPZ</name>
<evidence type="ECO:0000313" key="2">
    <source>
        <dbReference type="EMBL" id="VDO61117.1"/>
    </source>
</evidence>
<reference evidence="2 3" key="1">
    <citation type="submission" date="2018-11" db="EMBL/GenBank/DDBJ databases">
        <authorList>
            <consortium name="Pathogen Informatics"/>
        </authorList>
    </citation>
    <scope>NUCLEOTIDE SEQUENCE [LARGE SCALE GENOMIC DNA]</scope>
</reference>
<accession>A0A3P7XN47</accession>
<dbReference type="EMBL" id="UZAH01025311">
    <property type="protein sequence ID" value="VDO61117.1"/>
    <property type="molecule type" value="Genomic_DNA"/>
</dbReference>
<dbReference type="AlphaFoldDB" id="A0A183FDP9"/>
<dbReference type="WBParaSite" id="HPBE_0000440401-mRNA-1">
    <property type="protein sequence ID" value="HPBE_0000440401-mRNA-1"/>
    <property type="gene ID" value="HPBE_0000440401"/>
</dbReference>
<evidence type="ECO:0000256" key="1">
    <source>
        <dbReference type="SAM" id="MobiDB-lite"/>
    </source>
</evidence>
<sequence>MYQNYGGAMSVPPRGATGNCSLCELSMDTNMLAAGFCDTPTYEDPCHTTWLMTLHEYRDGAMASAGADAQSQSPASVRSMRGSPMRGRHREQLS</sequence>
<keyword evidence="3" id="KW-1185">Reference proteome</keyword>